<protein>
    <submittedName>
        <fullName evidence="2">SFRICE_035701</fullName>
    </submittedName>
</protein>
<feature type="region of interest" description="Disordered" evidence="1">
    <location>
        <begin position="47"/>
        <end position="68"/>
    </location>
</feature>
<evidence type="ECO:0000256" key="1">
    <source>
        <dbReference type="SAM" id="MobiDB-lite"/>
    </source>
</evidence>
<sequence length="212" mass="24129">MGSPDYKLTCPCEFAIEFELPTYLFYPAPAVGKRATTDIDELVQNDDRSQNEASSSYQNSSPDHRQQSIQPVAGTLPKSANSLSNAARGLLMRLLERDPRVRIRNLRQLQQSAFYMKYNFEHVKTKKVSPRSILERHFPDSATESPKNIRMNSLGAFTNKSSHTHDTQTLNNLWIKQRGAPCGNRTSYMARLPSYRASPAVLEFNYQEKNIV</sequence>
<organism evidence="2">
    <name type="scientific">Spodoptera frugiperda</name>
    <name type="common">Fall armyworm</name>
    <dbReference type="NCBI Taxonomy" id="7108"/>
    <lineage>
        <taxon>Eukaryota</taxon>
        <taxon>Metazoa</taxon>
        <taxon>Ecdysozoa</taxon>
        <taxon>Arthropoda</taxon>
        <taxon>Hexapoda</taxon>
        <taxon>Insecta</taxon>
        <taxon>Pterygota</taxon>
        <taxon>Neoptera</taxon>
        <taxon>Endopterygota</taxon>
        <taxon>Lepidoptera</taxon>
        <taxon>Glossata</taxon>
        <taxon>Ditrysia</taxon>
        <taxon>Noctuoidea</taxon>
        <taxon>Noctuidae</taxon>
        <taxon>Amphipyrinae</taxon>
        <taxon>Spodoptera</taxon>
    </lineage>
</organism>
<feature type="compositionally biased region" description="Polar residues" evidence="1">
    <location>
        <begin position="51"/>
        <end position="61"/>
    </location>
</feature>
<reference evidence="2" key="1">
    <citation type="submission" date="2016-07" db="EMBL/GenBank/DDBJ databases">
        <authorList>
            <person name="Bretaudeau A."/>
        </authorList>
    </citation>
    <scope>NUCLEOTIDE SEQUENCE</scope>
    <source>
        <strain evidence="2">Rice</strain>
        <tissue evidence="2">Whole body</tissue>
    </source>
</reference>
<proteinExistence type="predicted"/>
<gene>
    <name evidence="2" type="ORF">SFRICE_035701</name>
</gene>
<evidence type="ECO:0000313" key="2">
    <source>
        <dbReference type="EMBL" id="SOQ53230.1"/>
    </source>
</evidence>
<dbReference type="Gene3D" id="1.10.510.10">
    <property type="entry name" value="Transferase(Phosphotransferase) domain 1"/>
    <property type="match status" value="1"/>
</dbReference>
<name>A0A2H1WJI2_SPOFR</name>
<dbReference type="AlphaFoldDB" id="A0A2H1WJI2"/>
<dbReference type="EMBL" id="ODYU01009074">
    <property type="protein sequence ID" value="SOQ53230.1"/>
    <property type="molecule type" value="Genomic_DNA"/>
</dbReference>
<accession>A0A2H1WJI2</accession>